<dbReference type="KEGG" id="vg:40088614"/>
<evidence type="ECO:0000313" key="1">
    <source>
        <dbReference type="EMBL" id="AUZ95370.1"/>
    </source>
</evidence>
<sequence>MTVKLSDNMFAKNFPYLVETTKDVSESILESIDSGIELNEFWRINANADDYMWMYYYNTLSGEYIYMFKSKDDALIASMYAS</sequence>
<dbReference type="Proteomes" id="UP000223025">
    <property type="component" value="Segment"/>
</dbReference>
<evidence type="ECO:0000313" key="2">
    <source>
        <dbReference type="Proteomes" id="UP000223025"/>
    </source>
</evidence>
<reference evidence="1 2" key="1">
    <citation type="submission" date="2017-06" db="EMBL/GenBank/DDBJ databases">
        <authorList>
            <person name="Kim H.J."/>
            <person name="Triplett B.A."/>
        </authorList>
    </citation>
    <scope>NUCLEOTIDE SEQUENCE [LARGE SCALE GENOMIC DNA]</scope>
</reference>
<keyword evidence="2" id="KW-1185">Reference proteome</keyword>
<dbReference type="GeneID" id="40088614"/>
<dbReference type="EMBL" id="MF403008">
    <property type="protein sequence ID" value="AUZ95370.1"/>
    <property type="molecule type" value="Genomic_DNA"/>
</dbReference>
<dbReference type="RefSeq" id="YP_009612276.1">
    <property type="nucleotide sequence ID" value="NC_042013.1"/>
</dbReference>
<proteinExistence type="predicted"/>
<name>A0A2L0V0S4_9CAUD</name>
<organism evidence="1 2">
    <name type="scientific">Agrobacterium phage Atu_ph07</name>
    <dbReference type="NCBI Taxonomy" id="2024264"/>
    <lineage>
        <taxon>Viruses</taxon>
        <taxon>Duplodnaviria</taxon>
        <taxon>Heunggongvirae</taxon>
        <taxon>Uroviricota</taxon>
        <taxon>Caudoviricetes</taxon>
        <taxon>Polybotosvirus</taxon>
        <taxon>Polybotosvirus Atuph07</taxon>
    </lineage>
</organism>
<accession>A0A2L0V0S4</accession>
<protein>
    <submittedName>
        <fullName evidence="1">Uncharacterized protein</fullName>
    </submittedName>
</protein>